<dbReference type="Gene3D" id="3.30.830.10">
    <property type="entry name" value="Metalloenzyme, LuxS/M16 peptidase-like"/>
    <property type="match status" value="4"/>
</dbReference>
<feature type="domain" description="Peptidase M16 C-terminal" evidence="3">
    <location>
        <begin position="200"/>
        <end position="392"/>
    </location>
</feature>
<protein>
    <recommendedName>
        <fullName evidence="6">Zinc metalloprotease</fullName>
    </recommendedName>
</protein>
<dbReference type="SUPFAM" id="SSF63411">
    <property type="entry name" value="LuxS/MPP-like metallohydrolase"/>
    <property type="match status" value="4"/>
</dbReference>
<dbReference type="FunFam" id="3.30.830.10:FF:000015">
    <property type="entry name" value="Putative zinc metalloprotease"/>
    <property type="match status" value="1"/>
</dbReference>
<dbReference type="FunFam" id="3.30.830.10:FF:000031">
    <property type="entry name" value="Putative zinc metalloprotease"/>
    <property type="match status" value="1"/>
</dbReference>
<dbReference type="AlphaFoldDB" id="A0A316VKW7"/>
<dbReference type="OrthoDB" id="4953at2759"/>
<accession>A0A316VKW7</accession>
<evidence type="ECO:0000313" key="5">
    <source>
        <dbReference type="Proteomes" id="UP000245771"/>
    </source>
</evidence>
<sequence length="1071" mass="119068">MAQTQTQGNFDLIKTVNLDYAPGMSVEKWKSRVTGMTVYWANFESPLLNCYCTIASEIFNDSGVPHTLEHLIFLGSEQYPYKGMLDTLANRAFAQGTNAWTAQDHTAYTLTTAGSDGFLRMLPIYLDHVFHPTLTKEGFVTEVYHVNGKGEDAGVVFSEMQGCENVSSSLMQLAYQRKVYPNSSAYRSETGGLMSALRVLTIDEIRKYHHKYYEPYNTALVVCGPLDRKVLFDSIQPTEERLVQHGINGAPQGWKRPFMDTPSAKVPQMKEHRTAIVVDFPERDESMGEVMISWNGPRVDDWVTAEAISLLGTYLTDSAVSPIQQAFVEREDPLCTDVYYSTTDKAGASTIEMYMSSVPTEHLEALDKKLVDEVLTKVAEKGIDMERIKMLIKRERVKLLNMLETKPADAFSDVIINDFLYGSQDGQDLQKSMDEMKRFDILDSWSSDQWINLLKQYLIANQRVVISGKPSSKLSDNLKSETKALIEKRKEDLGEKGLEKLAETVKEAQKANDVPIPNDVLTQFKIPNVDSINWIGVGIATENGPKKSGYRESNEPSDKKLREHLKQSEHASLPFAVHWGDVRSNFVTLTMLFNTASLPAKLRPLMSLFMSSIWSLPIKKPDGTQLTYEEVVKGLDEDTLEYDANLGYGSGFAEMASMEIKVERSKYEQGFNWLRDIIWFSELSLDRIRVNGSKVSQSLPEQRRDGRMMSWALARSLTHSGELSTNINNSILKQSEVIPDVVSRLSSDKEARQVINELQELRDILFQPKNMIVAVAGDIVSLPSPHAPLVSLAKTLGWNASATDTGEVQIPFSRDVLTPLGQSPSSKGVITPLSTIESSFAVFSAKGIAGWNEPDSAALAVTISVLNALESYLWRYIRGAGLAYGASIRSDIEAQLIHFTLYRSPDSAKAFTAAADVIGKLVKGEIEMDDTVLDSAKSSLCFSVADSEGTVGQAASEAFSDTVLRGLPKGRGRWLLAEAKKVTQEQVRACLAKYIQPIFDPKRSICAIACSPSNIDEMQEALQKIGYEMEKRELNYADEDDEESSGSDSDDEGDESDSDMSGVEESAKQKL</sequence>
<reference evidence="4 5" key="1">
    <citation type="journal article" date="2018" name="Mol. Biol. Evol.">
        <title>Broad Genomic Sampling Reveals a Smut Pathogenic Ancestry of the Fungal Clade Ustilaginomycotina.</title>
        <authorList>
            <person name="Kijpornyongpan T."/>
            <person name="Mondo S.J."/>
            <person name="Barry K."/>
            <person name="Sandor L."/>
            <person name="Lee J."/>
            <person name="Lipzen A."/>
            <person name="Pangilinan J."/>
            <person name="LaButti K."/>
            <person name="Hainaut M."/>
            <person name="Henrissat B."/>
            <person name="Grigoriev I.V."/>
            <person name="Spatafora J.W."/>
            <person name="Aime M.C."/>
        </authorList>
    </citation>
    <scope>NUCLEOTIDE SEQUENCE [LARGE SCALE GENOMIC DNA]</scope>
    <source>
        <strain evidence="4 5">MCA 3882</strain>
    </source>
</reference>
<dbReference type="Pfam" id="PF05193">
    <property type="entry name" value="Peptidase_M16_C"/>
    <property type="match status" value="1"/>
</dbReference>
<dbReference type="STRING" id="1280837.A0A316VKW7"/>
<dbReference type="PANTHER" id="PTHR43016">
    <property type="entry name" value="PRESEQUENCE PROTEASE"/>
    <property type="match status" value="1"/>
</dbReference>
<name>A0A316VKW7_9BASI</name>
<dbReference type="FunFam" id="3.30.830.10:FF:000036">
    <property type="entry name" value="Putative zinc metalloprotease"/>
    <property type="match status" value="1"/>
</dbReference>
<evidence type="ECO:0000259" key="2">
    <source>
        <dbReference type="Pfam" id="PF00675"/>
    </source>
</evidence>
<dbReference type="PANTHER" id="PTHR43016:SF16">
    <property type="entry name" value="METALLOPROTEASE, PUTATIVE (AFU_ORTHOLOGUE AFUA_4G07610)-RELATED"/>
    <property type="match status" value="1"/>
</dbReference>
<dbReference type="InterPro" id="IPR011249">
    <property type="entry name" value="Metalloenz_LuxS/M16"/>
</dbReference>
<feature type="domain" description="Peptidase M16 N-terminal" evidence="2">
    <location>
        <begin position="60"/>
        <end position="147"/>
    </location>
</feature>
<feature type="region of interest" description="Disordered" evidence="1">
    <location>
        <begin position="1030"/>
        <end position="1071"/>
    </location>
</feature>
<proteinExistence type="predicted"/>
<gene>
    <name evidence="4" type="ORF">FA14DRAFT_159115</name>
</gene>
<dbReference type="InParanoid" id="A0A316VKW7"/>
<keyword evidence="5" id="KW-1185">Reference proteome</keyword>
<feature type="compositionally biased region" description="Acidic residues" evidence="1">
    <location>
        <begin position="1036"/>
        <end position="1058"/>
    </location>
</feature>
<dbReference type="FunCoup" id="A0A316VKW7">
    <property type="interactions" value="7"/>
</dbReference>
<dbReference type="Pfam" id="PF00675">
    <property type="entry name" value="Peptidase_M16"/>
    <property type="match status" value="1"/>
</dbReference>
<dbReference type="Proteomes" id="UP000245771">
    <property type="component" value="Unassembled WGS sequence"/>
</dbReference>
<evidence type="ECO:0008006" key="6">
    <source>
        <dbReference type="Google" id="ProtNLM"/>
    </source>
</evidence>
<dbReference type="GeneID" id="37019840"/>
<dbReference type="RefSeq" id="XP_025357013.1">
    <property type="nucleotide sequence ID" value="XM_025498059.1"/>
</dbReference>
<evidence type="ECO:0000313" key="4">
    <source>
        <dbReference type="EMBL" id="PWN36711.1"/>
    </source>
</evidence>
<dbReference type="GO" id="GO:0046872">
    <property type="term" value="F:metal ion binding"/>
    <property type="evidence" value="ECO:0007669"/>
    <property type="project" value="InterPro"/>
</dbReference>
<dbReference type="EMBL" id="KZ819602">
    <property type="protein sequence ID" value="PWN36711.1"/>
    <property type="molecule type" value="Genomic_DNA"/>
</dbReference>
<organism evidence="4 5">
    <name type="scientific">Meira miltonrushii</name>
    <dbReference type="NCBI Taxonomy" id="1280837"/>
    <lineage>
        <taxon>Eukaryota</taxon>
        <taxon>Fungi</taxon>
        <taxon>Dikarya</taxon>
        <taxon>Basidiomycota</taxon>
        <taxon>Ustilaginomycotina</taxon>
        <taxon>Exobasidiomycetes</taxon>
        <taxon>Exobasidiales</taxon>
        <taxon>Brachybasidiaceae</taxon>
        <taxon>Meira</taxon>
    </lineage>
</organism>
<evidence type="ECO:0000256" key="1">
    <source>
        <dbReference type="SAM" id="MobiDB-lite"/>
    </source>
</evidence>
<evidence type="ECO:0000259" key="3">
    <source>
        <dbReference type="Pfam" id="PF05193"/>
    </source>
</evidence>
<dbReference type="InterPro" id="IPR007863">
    <property type="entry name" value="Peptidase_M16_C"/>
</dbReference>
<dbReference type="InterPro" id="IPR011765">
    <property type="entry name" value="Pept_M16_N"/>
</dbReference>